<dbReference type="Proteomes" id="UP000000379">
    <property type="component" value="Chromosome"/>
</dbReference>
<gene>
    <name evidence="6" type="ordered locus">Trad_2197</name>
</gene>
<dbReference type="SUPFAM" id="SSF53901">
    <property type="entry name" value="Thiolase-like"/>
    <property type="match status" value="2"/>
</dbReference>
<feature type="domain" description="Chalcone/stilbene synthase C-terminal" evidence="5">
    <location>
        <begin position="219"/>
        <end position="354"/>
    </location>
</feature>
<dbReference type="InterPro" id="IPR011141">
    <property type="entry name" value="Polyketide_synthase_type-III"/>
</dbReference>
<dbReference type="InterPro" id="IPR012328">
    <property type="entry name" value="Chalcone/stilbene_synt_C"/>
</dbReference>
<dbReference type="STRING" id="649638.Trad_2197"/>
<dbReference type="PANTHER" id="PTHR11877">
    <property type="entry name" value="HYDROXYMETHYLGLUTARYL-COA SYNTHASE"/>
    <property type="match status" value="1"/>
</dbReference>
<dbReference type="Pfam" id="PF02797">
    <property type="entry name" value="Chal_sti_synt_C"/>
    <property type="match status" value="1"/>
</dbReference>
<evidence type="ECO:0000313" key="6">
    <source>
        <dbReference type="EMBL" id="ADI15308.1"/>
    </source>
</evidence>
<dbReference type="AlphaFoldDB" id="D7CRY0"/>
<accession>D7CRY0</accession>
<reference evidence="7" key="1">
    <citation type="submission" date="2010-05" db="EMBL/GenBank/DDBJ databases">
        <title>The complete genome of Truepera radiovictris DSM 17093.</title>
        <authorList>
            <consortium name="US DOE Joint Genome Institute (JGI-PGF)"/>
            <person name="Lucas S."/>
            <person name="Copeland A."/>
            <person name="Lapidus A."/>
            <person name="Glavina del Rio T."/>
            <person name="Dalin E."/>
            <person name="Tice H."/>
            <person name="Bruce D."/>
            <person name="Goodwin L."/>
            <person name="Pitluck S."/>
            <person name="Kyrpides N."/>
            <person name="Mavromatis K."/>
            <person name="Ovchinnikova G."/>
            <person name="Munk A.C."/>
            <person name="Detter J.C."/>
            <person name="Han C."/>
            <person name="Tapia R."/>
            <person name="Land M."/>
            <person name="Hauser L."/>
            <person name="Markowitz V."/>
            <person name="Cheng J.-F."/>
            <person name="Hugenholtz P."/>
            <person name="Woyke T."/>
            <person name="Wu D."/>
            <person name="Tindall B."/>
            <person name="Pomrenke H.G."/>
            <person name="Brambilla E."/>
            <person name="Klenk H.-P."/>
            <person name="Eisen J.A."/>
        </authorList>
    </citation>
    <scope>NUCLEOTIDE SEQUENCE [LARGE SCALE GENOMIC DNA]</scope>
    <source>
        <strain evidence="7">DSM 17093 / CIP 108686 / LMG 22925 / RQ-24</strain>
    </source>
</reference>
<dbReference type="PIRSF" id="PIRSF000451">
    <property type="entry name" value="PKS_III"/>
    <property type="match status" value="1"/>
</dbReference>
<feature type="domain" description="Chalcone/stilbene synthase N-terminal" evidence="4">
    <location>
        <begin position="66"/>
        <end position="207"/>
    </location>
</feature>
<evidence type="ECO:0000259" key="4">
    <source>
        <dbReference type="Pfam" id="PF00195"/>
    </source>
</evidence>
<dbReference type="InterPro" id="IPR001099">
    <property type="entry name" value="Chalcone/stilbene_synt_N"/>
</dbReference>
<keyword evidence="7" id="KW-1185">Reference proteome</keyword>
<dbReference type="GO" id="GO:0030639">
    <property type="term" value="P:polyketide biosynthetic process"/>
    <property type="evidence" value="ECO:0007669"/>
    <property type="project" value="TreeGrafter"/>
</dbReference>
<evidence type="ECO:0000256" key="3">
    <source>
        <dbReference type="PIRSR" id="PIRSR000451-1"/>
    </source>
</evidence>
<evidence type="ECO:0000256" key="1">
    <source>
        <dbReference type="ARBA" id="ARBA00005531"/>
    </source>
</evidence>
<dbReference type="KEGG" id="tra:Trad_2197"/>
<name>D7CRY0_TRURR</name>
<feature type="active site" description="Acyl-thioester intermediate" evidence="3">
    <location>
        <position position="147"/>
    </location>
</feature>
<keyword evidence="2" id="KW-0808">Transferase</keyword>
<dbReference type="CDD" id="cd00831">
    <property type="entry name" value="CHS_like"/>
    <property type="match status" value="1"/>
</dbReference>
<dbReference type="HOGENOM" id="CLU_034992_0_2_0"/>
<dbReference type="eggNOG" id="COG3424">
    <property type="taxonomic scope" value="Bacteria"/>
</dbReference>
<evidence type="ECO:0000256" key="2">
    <source>
        <dbReference type="ARBA" id="ARBA00022679"/>
    </source>
</evidence>
<dbReference type="Pfam" id="PF00195">
    <property type="entry name" value="Chal_sti_synt_N"/>
    <property type="match status" value="1"/>
</dbReference>
<dbReference type="EMBL" id="CP002049">
    <property type="protein sequence ID" value="ADI15308.1"/>
    <property type="molecule type" value="Genomic_DNA"/>
</dbReference>
<dbReference type="Gene3D" id="3.40.47.10">
    <property type="match status" value="2"/>
</dbReference>
<evidence type="ECO:0000259" key="5">
    <source>
        <dbReference type="Pfam" id="PF02797"/>
    </source>
</evidence>
<organism evidence="6 7">
    <name type="scientific">Truepera radiovictrix (strain DSM 17093 / CIP 108686 / LMG 22925 / RQ-24)</name>
    <dbReference type="NCBI Taxonomy" id="649638"/>
    <lineage>
        <taxon>Bacteria</taxon>
        <taxon>Thermotogati</taxon>
        <taxon>Deinococcota</taxon>
        <taxon>Deinococci</taxon>
        <taxon>Trueperales</taxon>
        <taxon>Trueperaceae</taxon>
        <taxon>Truepera</taxon>
    </lineage>
</organism>
<protein>
    <submittedName>
        <fullName evidence="6">Chalcone and stilbene synthase domain protein</fullName>
    </submittedName>
</protein>
<dbReference type="InterPro" id="IPR016039">
    <property type="entry name" value="Thiolase-like"/>
</dbReference>
<dbReference type="PANTHER" id="PTHR11877:SF46">
    <property type="entry name" value="TYPE III POLYKETIDE SYNTHASE A"/>
    <property type="match status" value="1"/>
</dbReference>
<sequence>MPQEGAREVLKRHFGDDRLLQRLVHRLYSQSGIETRYTVVPDFVFSAAGAAGEPVGGGAFYDAHSATYKAPSTKVRNDLYTAAARPLFKAAAERVLEATPGLGARDITHVVTVSCTGFFAPGPDYFLVKDLCLHPHVQRFHLGFMGCYAAFPALKMARAFCQADPEAVVLVVCAELCTLHMQLGSDLDRLLAGSVFADGAAAALVSARAPQGGEAFELSAFATTLTPVGEADMAWSVGDEGFDIVLSSYVPDILEANIASAVAPLLGAMGLSQAEVQHWGVHPGGRAILDKVEKGLALPAGALAPSREVLRDYGNMSSATVLFVLQKIAARAESGERVCAMAFGPGLTVESGLLTKA</sequence>
<reference evidence="6 7" key="2">
    <citation type="journal article" date="2011" name="Stand. Genomic Sci.">
        <title>Complete genome sequence of Truepera radiovictrix type strain (RQ-24).</title>
        <authorList>
            <person name="Ivanova N."/>
            <person name="Rohde C."/>
            <person name="Munk C."/>
            <person name="Nolan M."/>
            <person name="Lucas S."/>
            <person name="Del Rio T.G."/>
            <person name="Tice H."/>
            <person name="Deshpande S."/>
            <person name="Cheng J.F."/>
            <person name="Tapia R."/>
            <person name="Han C."/>
            <person name="Goodwin L."/>
            <person name="Pitluck S."/>
            <person name="Liolios K."/>
            <person name="Mavromatis K."/>
            <person name="Mikhailova N."/>
            <person name="Pati A."/>
            <person name="Chen A."/>
            <person name="Palaniappan K."/>
            <person name="Land M."/>
            <person name="Hauser L."/>
            <person name="Chang Y.J."/>
            <person name="Jeffries C.D."/>
            <person name="Brambilla E."/>
            <person name="Rohde M."/>
            <person name="Goker M."/>
            <person name="Tindall B.J."/>
            <person name="Woyke T."/>
            <person name="Bristow J."/>
            <person name="Eisen J.A."/>
            <person name="Markowitz V."/>
            <person name="Hugenholtz P."/>
            <person name="Kyrpides N.C."/>
            <person name="Klenk H.P."/>
            <person name="Lapidus A."/>
        </authorList>
    </citation>
    <scope>NUCLEOTIDE SEQUENCE [LARGE SCALE GENOMIC DNA]</scope>
    <source>
        <strain evidence="7">DSM 17093 / CIP 108686 / LMG 22925 / RQ-24</strain>
    </source>
</reference>
<proteinExistence type="inferred from homology"/>
<evidence type="ECO:0000313" key="7">
    <source>
        <dbReference type="Proteomes" id="UP000000379"/>
    </source>
</evidence>
<comment type="similarity">
    <text evidence="1">Belongs to the thiolase-like superfamily. Chalcone/stilbene synthases family.</text>
</comment>
<dbReference type="GO" id="GO:0016747">
    <property type="term" value="F:acyltransferase activity, transferring groups other than amino-acyl groups"/>
    <property type="evidence" value="ECO:0007669"/>
    <property type="project" value="InterPro"/>
</dbReference>